<dbReference type="InterPro" id="IPR020556">
    <property type="entry name" value="Amidase_CS"/>
</dbReference>
<feature type="domain" description="Amidase" evidence="2">
    <location>
        <begin position="26"/>
        <end position="478"/>
    </location>
</feature>
<dbReference type="Pfam" id="PF01425">
    <property type="entry name" value="Amidase"/>
    <property type="match status" value="1"/>
</dbReference>
<comment type="similarity">
    <text evidence="1">Belongs to the amidase family.</text>
</comment>
<sequence length="498" mass="52676">MFDEYAQHDATALAALIARREVSATEVLEAALARAAEVNPALAAICLPMEDIARGRAAGPLSGPFAGVPFLLKDMAQDHAGVPSPSGSRALRHWVPDHHSEVVRRFLDAGLVVFGKTSSPEFALKAETAPRVWPQPTRNPWDPARTPGGSSGGAAAAVAAGIVPVAGASDGGGSIRIPAAYCGLFGLRPSRGRVPNGPDEAEHWEGASSHHVISRSVRDSARMLDAIAGAEHGAPFVIAPPLQSWADAIARPPRRLRIGFSTRSPLGTPVHAQCVAAVQCATRLLADLGHHVEEAAPAVDGPDLARCYVTMYFGQTAAAMARARALTGAGDDGFELETRILGLLGRTVSAGEYVSRHARWNGFSHALADFHRRYDLYLTPTTAQPPNRIGELDTPPDQQRLARLVLALRAGRLLMLTGMVDELVEASLSRVPFTQLSNLTGTPSMSVPLHWAAVEEGGPALPFGVQFVAPFGDEATLLQLAAQLEQAAPWGGRRPPEP</sequence>
<organism evidence="3 4">
    <name type="scientific">Dyella lutea</name>
    <dbReference type="NCBI Taxonomy" id="2950441"/>
    <lineage>
        <taxon>Bacteria</taxon>
        <taxon>Pseudomonadati</taxon>
        <taxon>Pseudomonadota</taxon>
        <taxon>Gammaproteobacteria</taxon>
        <taxon>Lysobacterales</taxon>
        <taxon>Rhodanobacteraceae</taxon>
        <taxon>Dyella</taxon>
    </lineage>
</organism>
<comment type="caution">
    <text evidence="3">The sequence shown here is derived from an EMBL/GenBank/DDBJ whole genome shotgun (WGS) entry which is preliminary data.</text>
</comment>
<dbReference type="InterPro" id="IPR000120">
    <property type="entry name" value="Amidase"/>
</dbReference>
<keyword evidence="4" id="KW-1185">Reference proteome</keyword>
<dbReference type="SUPFAM" id="SSF75304">
    <property type="entry name" value="Amidase signature (AS) enzymes"/>
    <property type="match status" value="1"/>
</dbReference>
<dbReference type="InterPro" id="IPR036928">
    <property type="entry name" value="AS_sf"/>
</dbReference>
<evidence type="ECO:0000259" key="2">
    <source>
        <dbReference type="Pfam" id="PF01425"/>
    </source>
</evidence>
<dbReference type="Gene3D" id="3.90.1300.10">
    <property type="entry name" value="Amidase signature (AS) domain"/>
    <property type="match status" value="1"/>
</dbReference>
<dbReference type="PANTHER" id="PTHR11895:SF7">
    <property type="entry name" value="GLUTAMYL-TRNA(GLN) AMIDOTRANSFERASE SUBUNIT A, MITOCHONDRIAL"/>
    <property type="match status" value="1"/>
</dbReference>
<dbReference type="PANTHER" id="PTHR11895">
    <property type="entry name" value="TRANSAMIDASE"/>
    <property type="match status" value="1"/>
</dbReference>
<dbReference type="RefSeq" id="WP_253566712.1">
    <property type="nucleotide sequence ID" value="NZ_JAMZEK010000002.1"/>
</dbReference>
<evidence type="ECO:0000313" key="3">
    <source>
        <dbReference type="EMBL" id="MCP1374775.1"/>
    </source>
</evidence>
<dbReference type="InterPro" id="IPR023631">
    <property type="entry name" value="Amidase_dom"/>
</dbReference>
<accession>A0ABT1FBM8</accession>
<dbReference type="EMBL" id="JAMZEK010000002">
    <property type="protein sequence ID" value="MCP1374775.1"/>
    <property type="molecule type" value="Genomic_DNA"/>
</dbReference>
<evidence type="ECO:0000256" key="1">
    <source>
        <dbReference type="ARBA" id="ARBA00009199"/>
    </source>
</evidence>
<proteinExistence type="inferred from homology"/>
<reference evidence="3 4" key="1">
    <citation type="submission" date="2022-06" db="EMBL/GenBank/DDBJ databases">
        <title>Dyella sp. Sa strain:Sa Genome sequencing.</title>
        <authorList>
            <person name="Park S."/>
        </authorList>
    </citation>
    <scope>NUCLEOTIDE SEQUENCE [LARGE SCALE GENOMIC DNA]</scope>
    <source>
        <strain evidence="3 4">Sa</strain>
    </source>
</reference>
<dbReference type="Proteomes" id="UP001204615">
    <property type="component" value="Unassembled WGS sequence"/>
</dbReference>
<evidence type="ECO:0000313" key="4">
    <source>
        <dbReference type="Proteomes" id="UP001204615"/>
    </source>
</evidence>
<dbReference type="PROSITE" id="PS00571">
    <property type="entry name" value="AMIDASES"/>
    <property type="match status" value="1"/>
</dbReference>
<name>A0ABT1FBM8_9GAMM</name>
<protein>
    <submittedName>
        <fullName evidence="3">Amidase</fullName>
    </submittedName>
</protein>
<gene>
    <name evidence="3" type="ORF">NC595_11950</name>
</gene>